<protein>
    <submittedName>
        <fullName evidence="2">Uncharacterized protein</fullName>
    </submittedName>
</protein>
<name>A0A0S4KHZ3_BODSA</name>
<organism evidence="2 3">
    <name type="scientific">Bodo saltans</name>
    <name type="common">Flagellated protozoan</name>
    <dbReference type="NCBI Taxonomy" id="75058"/>
    <lineage>
        <taxon>Eukaryota</taxon>
        <taxon>Discoba</taxon>
        <taxon>Euglenozoa</taxon>
        <taxon>Kinetoplastea</taxon>
        <taxon>Metakinetoplastina</taxon>
        <taxon>Eubodonida</taxon>
        <taxon>Bodonidae</taxon>
        <taxon>Bodo</taxon>
    </lineage>
</organism>
<gene>
    <name evidence="2" type="ORF">BSAL_64730</name>
</gene>
<evidence type="ECO:0000313" key="2">
    <source>
        <dbReference type="EMBL" id="CUI13473.1"/>
    </source>
</evidence>
<feature type="region of interest" description="Disordered" evidence="1">
    <location>
        <begin position="46"/>
        <end position="83"/>
    </location>
</feature>
<dbReference type="EMBL" id="CYKH01000378">
    <property type="protein sequence ID" value="CUI13473.1"/>
    <property type="molecule type" value="Genomic_DNA"/>
</dbReference>
<accession>A0A0S4KHZ3</accession>
<dbReference type="Proteomes" id="UP000051952">
    <property type="component" value="Unassembled WGS sequence"/>
</dbReference>
<feature type="compositionally biased region" description="Acidic residues" evidence="1">
    <location>
        <begin position="118"/>
        <end position="127"/>
    </location>
</feature>
<evidence type="ECO:0000256" key="1">
    <source>
        <dbReference type="SAM" id="MobiDB-lite"/>
    </source>
</evidence>
<proteinExistence type="predicted"/>
<feature type="non-terminal residue" evidence="2">
    <location>
        <position position="140"/>
    </location>
</feature>
<evidence type="ECO:0000313" key="3">
    <source>
        <dbReference type="Proteomes" id="UP000051952"/>
    </source>
</evidence>
<dbReference type="VEuPathDB" id="TriTrypDB:BSAL_64730"/>
<reference evidence="3" key="1">
    <citation type="submission" date="2015-09" db="EMBL/GenBank/DDBJ databases">
        <authorList>
            <consortium name="Pathogen Informatics"/>
        </authorList>
    </citation>
    <scope>NUCLEOTIDE SEQUENCE [LARGE SCALE GENOMIC DNA]</scope>
    <source>
        <strain evidence="3">Lake Konstanz</strain>
    </source>
</reference>
<feature type="compositionally biased region" description="Low complexity" evidence="1">
    <location>
        <begin position="61"/>
        <end position="83"/>
    </location>
</feature>
<keyword evidence="3" id="KW-1185">Reference proteome</keyword>
<sequence length="140" mass="15152">MSAPQLYQYWLHQAQDQQEELVKFTTEIAELLVGMRTDRAMKAIEAQEQASRIRHGGGGDVNADGSGEAAAADPSAVQSSSSASILRTAATLRKLTLVLNRYRSYLPSSLFVEGAQDFGDDDDDDDDGSRGPLGEDHQHG</sequence>
<dbReference type="AlphaFoldDB" id="A0A0S4KHZ3"/>
<feature type="region of interest" description="Disordered" evidence="1">
    <location>
        <begin position="114"/>
        <end position="140"/>
    </location>
</feature>